<evidence type="ECO:0000256" key="4">
    <source>
        <dbReference type="ARBA" id="ARBA00022801"/>
    </source>
</evidence>
<gene>
    <name evidence="9" type="ORF">EG352_08480</name>
</gene>
<dbReference type="EMBL" id="CP033930">
    <property type="protein sequence ID" value="AZB17805.1"/>
    <property type="molecule type" value="Genomic_DNA"/>
</dbReference>
<evidence type="ECO:0000313" key="10">
    <source>
        <dbReference type="Proteomes" id="UP000269015"/>
    </source>
</evidence>
<feature type="domain" description="Peptidase S9 prolyl oligopeptidase catalytic" evidence="7">
    <location>
        <begin position="457"/>
        <end position="664"/>
    </location>
</feature>
<dbReference type="InterPro" id="IPR029058">
    <property type="entry name" value="AB_hydrolase_fold"/>
</dbReference>
<dbReference type="Pfam" id="PF07676">
    <property type="entry name" value="PD40"/>
    <property type="match status" value="1"/>
</dbReference>
<dbReference type="SUPFAM" id="SSF82171">
    <property type="entry name" value="DPP6 N-terminal domain-like"/>
    <property type="match status" value="1"/>
</dbReference>
<evidence type="ECO:0000259" key="8">
    <source>
        <dbReference type="Pfam" id="PF00930"/>
    </source>
</evidence>
<keyword evidence="5" id="KW-0720">Serine protease</keyword>
<evidence type="ECO:0000256" key="1">
    <source>
        <dbReference type="ARBA" id="ARBA00010040"/>
    </source>
</evidence>
<dbReference type="InterPro" id="IPR001375">
    <property type="entry name" value="Peptidase_S9_cat"/>
</dbReference>
<evidence type="ECO:0000256" key="3">
    <source>
        <dbReference type="ARBA" id="ARBA00022729"/>
    </source>
</evidence>
<dbReference type="Pfam" id="PF00326">
    <property type="entry name" value="Peptidase_S9"/>
    <property type="match status" value="1"/>
</dbReference>
<name>A0AAD0YT61_CHRID</name>
<protein>
    <submittedName>
        <fullName evidence="9">S9 family peptidase</fullName>
    </submittedName>
</protein>
<dbReference type="InterPro" id="IPR011042">
    <property type="entry name" value="6-blade_b-propeller_TolB-like"/>
</dbReference>
<dbReference type="FunFam" id="3.40.50.1820:FF:000028">
    <property type="entry name" value="S9 family peptidase"/>
    <property type="match status" value="1"/>
</dbReference>
<evidence type="ECO:0000256" key="6">
    <source>
        <dbReference type="SAM" id="SignalP"/>
    </source>
</evidence>
<dbReference type="RefSeq" id="WP_061084818.1">
    <property type="nucleotide sequence ID" value="NZ_CP033930.1"/>
</dbReference>
<dbReference type="Pfam" id="PF00930">
    <property type="entry name" value="DPPIV_N"/>
    <property type="match status" value="1"/>
</dbReference>
<proteinExistence type="inferred from homology"/>
<comment type="similarity">
    <text evidence="1">Belongs to the peptidase S9C family.</text>
</comment>
<dbReference type="PANTHER" id="PTHR42776">
    <property type="entry name" value="SERINE PEPTIDASE S9 FAMILY MEMBER"/>
    <property type="match status" value="1"/>
</dbReference>
<dbReference type="InterPro" id="IPR011659">
    <property type="entry name" value="WD40"/>
</dbReference>
<evidence type="ECO:0000259" key="7">
    <source>
        <dbReference type="Pfam" id="PF00326"/>
    </source>
</evidence>
<dbReference type="SUPFAM" id="SSF53474">
    <property type="entry name" value="alpha/beta-Hydrolases"/>
    <property type="match status" value="1"/>
</dbReference>
<keyword evidence="4" id="KW-0378">Hydrolase</keyword>
<dbReference type="GO" id="GO:0004252">
    <property type="term" value="F:serine-type endopeptidase activity"/>
    <property type="evidence" value="ECO:0007669"/>
    <property type="project" value="TreeGrafter"/>
</dbReference>
<feature type="signal peptide" evidence="6">
    <location>
        <begin position="1"/>
        <end position="18"/>
    </location>
</feature>
<dbReference type="GO" id="GO:0006508">
    <property type="term" value="P:proteolysis"/>
    <property type="evidence" value="ECO:0007669"/>
    <property type="project" value="UniProtKB-KW"/>
</dbReference>
<dbReference type="Gene3D" id="3.40.50.1820">
    <property type="entry name" value="alpha/beta hydrolase"/>
    <property type="match status" value="1"/>
</dbReference>
<reference evidence="9 10" key="1">
    <citation type="submission" date="2018-11" db="EMBL/GenBank/DDBJ databases">
        <title>Proposal to divide the Flavobacteriaceae and reorganize its genera based on Amino Acid Identity values calculated from whole genome sequences.</title>
        <authorList>
            <person name="Nicholson A.C."/>
            <person name="Gulvik C.A."/>
            <person name="Whitney A.M."/>
            <person name="Humrighouse B.W."/>
            <person name="Bell M."/>
            <person name="Holmes B."/>
            <person name="Steigerwalt A.G."/>
            <person name="Villarma A."/>
            <person name="Sheth M."/>
            <person name="Batra D."/>
            <person name="Pryor J."/>
            <person name="Bernardet J.-F."/>
            <person name="Hugo C."/>
            <person name="Kampfer P."/>
            <person name="Newman J."/>
            <person name="McQuiston J.R."/>
        </authorList>
    </citation>
    <scope>NUCLEOTIDE SEQUENCE [LARGE SCALE GENOMIC DNA]</scope>
    <source>
        <strain evidence="9 10">H5559</strain>
    </source>
</reference>
<evidence type="ECO:0000256" key="2">
    <source>
        <dbReference type="ARBA" id="ARBA00022670"/>
    </source>
</evidence>
<dbReference type="InterPro" id="IPR002469">
    <property type="entry name" value="Peptidase_S9B_N"/>
</dbReference>
<keyword evidence="3 6" id="KW-0732">Signal</keyword>
<dbReference type="Proteomes" id="UP000269015">
    <property type="component" value="Chromosome"/>
</dbReference>
<keyword evidence="2" id="KW-0645">Protease</keyword>
<evidence type="ECO:0000256" key="5">
    <source>
        <dbReference type="ARBA" id="ARBA00022825"/>
    </source>
</evidence>
<feature type="chain" id="PRO_5042243456" evidence="6">
    <location>
        <begin position="19"/>
        <end position="664"/>
    </location>
</feature>
<accession>A0AAD0YT61</accession>
<feature type="domain" description="Dipeptidylpeptidase IV N-terminal" evidence="8">
    <location>
        <begin position="236"/>
        <end position="403"/>
    </location>
</feature>
<dbReference type="Gene3D" id="2.120.10.30">
    <property type="entry name" value="TolB, C-terminal domain"/>
    <property type="match status" value="2"/>
</dbReference>
<dbReference type="AlphaFoldDB" id="A0AAD0YT61"/>
<organism evidence="9 10">
    <name type="scientific">Chryseobacterium indologenes</name>
    <name type="common">Flavobacterium indologenes</name>
    <dbReference type="NCBI Taxonomy" id="253"/>
    <lineage>
        <taxon>Bacteria</taxon>
        <taxon>Pseudomonadati</taxon>
        <taxon>Bacteroidota</taxon>
        <taxon>Flavobacteriia</taxon>
        <taxon>Flavobacteriales</taxon>
        <taxon>Weeksellaceae</taxon>
        <taxon>Chryseobacterium group</taxon>
        <taxon>Chryseobacterium</taxon>
    </lineage>
</organism>
<evidence type="ECO:0000313" key="9">
    <source>
        <dbReference type="EMBL" id="AZB17805.1"/>
    </source>
</evidence>
<dbReference type="PANTHER" id="PTHR42776:SF13">
    <property type="entry name" value="DIPEPTIDYL-PEPTIDASE 5"/>
    <property type="match status" value="1"/>
</dbReference>
<sequence length="664" mass="75350">MKLKYSLLALAAPLLMNAQQVMTPEILWTLKKVGVQAVSPDQASLIYKVGQVDLKTEKTKSENYFLNVLNNQSAKIDLGKKSLIQWDKNGIYAQEGDKIYLSKDAGKTWTEFYTIGEVDNIVISPDGKRIAFSKQVLVEKLMGKDKYADTPKTTAQVYTDLNHRHWDYFNEGKYNHVFVVNTSDKVEAAKDLLEGKTWDSPQRPFGGAEDFIWSPDSSQLLYVTKPKSGKEYATSTNTDIFAYDMASGVTKNLTEPNKGYDINPKFSPDGKSLIWQSMARDGYEADKNDVKIMDWKTGKTTNLTAGWDDSVSGDVLWGADSKTIYFTAAHRGTKQLFSLDSKSAKVQQITKGDFDVNEIFTDNKTSLLVGRTDVNHATELFSVNLKNGEMKQVTEANKDTYAKLAQGKSELKMVKTSDGKEMGVWFHYPPNFDPNKKYPTLVYCQGGPQSALTQYFSVRWNFALMTANDYIVVAPNRRGMPGWGTKWNEDISKDWGGQPMRDYLAATDYAKTLPYVDGDRVAAVGASYGGYSVFMLAGIHENRFKTFIAHDGLFDMKSWYLTTEELWFANWDIGSPWDKPQPKAYTEFNPSNFVEKWNKPIMIVQGGIDFRVPYEQGQEAFQAAKLRGLKSKLVYFPNENHWVLHPQNGLVWQREFFDWLKETL</sequence>